<keyword evidence="4 6" id="KW-1133">Transmembrane helix</keyword>
<sequence>MSIFWTIVGICVVALDLWAIASIFQSTKSGGTKIGWTVLIVLFPVLGLIIWGVAGPRGMAHPPTSRESGQG</sequence>
<keyword evidence="9" id="KW-1185">Reference proteome</keyword>
<dbReference type="InterPro" id="IPR027379">
    <property type="entry name" value="CLS_N"/>
</dbReference>
<feature type="domain" description="Cardiolipin synthase N-terminal" evidence="7">
    <location>
        <begin position="14"/>
        <end position="56"/>
    </location>
</feature>
<evidence type="ECO:0000256" key="1">
    <source>
        <dbReference type="ARBA" id="ARBA00004651"/>
    </source>
</evidence>
<dbReference type="Proteomes" id="UP000635983">
    <property type="component" value="Unassembled WGS sequence"/>
</dbReference>
<proteinExistence type="predicted"/>
<dbReference type="RefSeq" id="WP_188982735.1">
    <property type="nucleotide sequence ID" value="NZ_BMPO01000003.1"/>
</dbReference>
<evidence type="ECO:0000313" key="9">
    <source>
        <dbReference type="Proteomes" id="UP000635983"/>
    </source>
</evidence>
<keyword evidence="5 6" id="KW-0472">Membrane</keyword>
<dbReference type="AlphaFoldDB" id="A0A917PTJ7"/>
<dbReference type="GO" id="GO:0005886">
    <property type="term" value="C:plasma membrane"/>
    <property type="evidence" value="ECO:0007669"/>
    <property type="project" value="UniProtKB-SubCell"/>
</dbReference>
<gene>
    <name evidence="8" type="ORF">GCM10009304_16680</name>
</gene>
<evidence type="ECO:0000313" key="8">
    <source>
        <dbReference type="EMBL" id="GGJ91564.1"/>
    </source>
</evidence>
<dbReference type="EMBL" id="BMPO01000003">
    <property type="protein sequence ID" value="GGJ91564.1"/>
    <property type="molecule type" value="Genomic_DNA"/>
</dbReference>
<name>A0A917PTJ7_9PSED</name>
<keyword evidence="3 6" id="KW-0812">Transmembrane</keyword>
<reference evidence="8" key="1">
    <citation type="journal article" date="2014" name="Int. J. Syst. Evol. Microbiol.">
        <title>Complete genome sequence of Corynebacterium casei LMG S-19264T (=DSM 44701T), isolated from a smear-ripened cheese.</title>
        <authorList>
            <consortium name="US DOE Joint Genome Institute (JGI-PGF)"/>
            <person name="Walter F."/>
            <person name="Albersmeier A."/>
            <person name="Kalinowski J."/>
            <person name="Ruckert C."/>
        </authorList>
    </citation>
    <scope>NUCLEOTIDE SEQUENCE</scope>
    <source>
        <strain evidence="8">JCM 30078</strain>
    </source>
</reference>
<accession>A0A917PTJ7</accession>
<comment type="caution">
    <text evidence="8">The sequence shown here is derived from an EMBL/GenBank/DDBJ whole genome shotgun (WGS) entry which is preliminary data.</text>
</comment>
<dbReference type="Pfam" id="PF13396">
    <property type="entry name" value="PLDc_N"/>
    <property type="match status" value="1"/>
</dbReference>
<comment type="subcellular location">
    <subcellularLocation>
        <location evidence="1">Cell membrane</location>
        <topology evidence="1">Multi-pass membrane protein</topology>
    </subcellularLocation>
</comment>
<evidence type="ECO:0000256" key="6">
    <source>
        <dbReference type="SAM" id="Phobius"/>
    </source>
</evidence>
<evidence type="ECO:0000259" key="7">
    <source>
        <dbReference type="Pfam" id="PF13396"/>
    </source>
</evidence>
<evidence type="ECO:0000256" key="2">
    <source>
        <dbReference type="ARBA" id="ARBA00022475"/>
    </source>
</evidence>
<keyword evidence="2" id="KW-1003">Cell membrane</keyword>
<reference evidence="8" key="2">
    <citation type="submission" date="2020-09" db="EMBL/GenBank/DDBJ databases">
        <authorList>
            <person name="Sun Q."/>
            <person name="Ohkuma M."/>
        </authorList>
    </citation>
    <scope>NUCLEOTIDE SEQUENCE</scope>
    <source>
        <strain evidence="8">JCM 30078</strain>
    </source>
</reference>
<protein>
    <recommendedName>
        <fullName evidence="7">Cardiolipin synthase N-terminal domain-containing protein</fullName>
    </recommendedName>
</protein>
<evidence type="ECO:0000256" key="4">
    <source>
        <dbReference type="ARBA" id="ARBA00022989"/>
    </source>
</evidence>
<feature type="transmembrane region" description="Helical" evidence="6">
    <location>
        <begin position="6"/>
        <end position="24"/>
    </location>
</feature>
<organism evidence="8 9">
    <name type="scientific">Pseudomonas matsuisoli</name>
    <dbReference type="NCBI Taxonomy" id="1515666"/>
    <lineage>
        <taxon>Bacteria</taxon>
        <taxon>Pseudomonadati</taxon>
        <taxon>Pseudomonadota</taxon>
        <taxon>Gammaproteobacteria</taxon>
        <taxon>Pseudomonadales</taxon>
        <taxon>Pseudomonadaceae</taxon>
        <taxon>Pseudomonas</taxon>
    </lineage>
</organism>
<feature type="transmembrane region" description="Helical" evidence="6">
    <location>
        <begin position="36"/>
        <end position="54"/>
    </location>
</feature>
<evidence type="ECO:0000256" key="5">
    <source>
        <dbReference type="ARBA" id="ARBA00023136"/>
    </source>
</evidence>
<evidence type="ECO:0000256" key="3">
    <source>
        <dbReference type="ARBA" id="ARBA00022692"/>
    </source>
</evidence>